<sequence length="111" mass="12576">MFYFTLPFFLLQKLAEVQRTIDPGFIGQQQSEKERERNRKREIVVAAVAESAALLPSRRHPCLSVPSPLLVDAVSATVRHRCCFPRSSKPLLLLVDAVAVTRRHRLQLPVS</sequence>
<dbReference type="AlphaFoldDB" id="A0AA39VYW5"/>
<keyword evidence="2" id="KW-1185">Reference proteome</keyword>
<name>A0AA39VYW5_ACESA</name>
<protein>
    <submittedName>
        <fullName evidence="1">Uncharacterized protein</fullName>
    </submittedName>
</protein>
<reference evidence="1" key="1">
    <citation type="journal article" date="2022" name="Plant J.">
        <title>Strategies of tolerance reflected in two North American maple genomes.</title>
        <authorList>
            <person name="McEvoy S.L."/>
            <person name="Sezen U.U."/>
            <person name="Trouern-Trend A."/>
            <person name="McMahon S.M."/>
            <person name="Schaberg P.G."/>
            <person name="Yang J."/>
            <person name="Wegrzyn J.L."/>
            <person name="Swenson N.G."/>
        </authorList>
    </citation>
    <scope>NUCLEOTIDE SEQUENCE</scope>
    <source>
        <strain evidence="1">NS2018</strain>
    </source>
</reference>
<evidence type="ECO:0000313" key="1">
    <source>
        <dbReference type="EMBL" id="KAK0595766.1"/>
    </source>
</evidence>
<organism evidence="1 2">
    <name type="scientific">Acer saccharum</name>
    <name type="common">Sugar maple</name>
    <dbReference type="NCBI Taxonomy" id="4024"/>
    <lineage>
        <taxon>Eukaryota</taxon>
        <taxon>Viridiplantae</taxon>
        <taxon>Streptophyta</taxon>
        <taxon>Embryophyta</taxon>
        <taxon>Tracheophyta</taxon>
        <taxon>Spermatophyta</taxon>
        <taxon>Magnoliopsida</taxon>
        <taxon>eudicotyledons</taxon>
        <taxon>Gunneridae</taxon>
        <taxon>Pentapetalae</taxon>
        <taxon>rosids</taxon>
        <taxon>malvids</taxon>
        <taxon>Sapindales</taxon>
        <taxon>Sapindaceae</taxon>
        <taxon>Hippocastanoideae</taxon>
        <taxon>Acereae</taxon>
        <taxon>Acer</taxon>
    </lineage>
</organism>
<comment type="caution">
    <text evidence="1">The sequence shown here is derived from an EMBL/GenBank/DDBJ whole genome shotgun (WGS) entry which is preliminary data.</text>
</comment>
<dbReference type="Proteomes" id="UP001168877">
    <property type="component" value="Unassembled WGS sequence"/>
</dbReference>
<proteinExistence type="predicted"/>
<reference evidence="1" key="2">
    <citation type="submission" date="2023-06" db="EMBL/GenBank/DDBJ databases">
        <authorList>
            <person name="Swenson N.G."/>
            <person name="Wegrzyn J.L."/>
            <person name="Mcevoy S.L."/>
        </authorList>
    </citation>
    <scope>NUCLEOTIDE SEQUENCE</scope>
    <source>
        <strain evidence="1">NS2018</strain>
        <tissue evidence="1">Leaf</tissue>
    </source>
</reference>
<gene>
    <name evidence="1" type="ORF">LWI29_009796</name>
</gene>
<dbReference type="EMBL" id="JAUESC010000004">
    <property type="protein sequence ID" value="KAK0595766.1"/>
    <property type="molecule type" value="Genomic_DNA"/>
</dbReference>
<evidence type="ECO:0000313" key="2">
    <source>
        <dbReference type="Proteomes" id="UP001168877"/>
    </source>
</evidence>
<accession>A0AA39VYW5</accession>